<evidence type="ECO:0000313" key="1">
    <source>
        <dbReference type="EMBL" id="KAG5384662.1"/>
    </source>
</evidence>
<reference evidence="1 2" key="1">
    <citation type="submission" date="2021-03" db="EMBL/GenBank/DDBJ databases">
        <authorList>
            <person name="King G.J."/>
            <person name="Bancroft I."/>
            <person name="Baten A."/>
            <person name="Bloomfield J."/>
            <person name="Borpatragohain P."/>
            <person name="He Z."/>
            <person name="Irish N."/>
            <person name="Irwin J."/>
            <person name="Liu K."/>
            <person name="Mauleon R.P."/>
            <person name="Moore J."/>
            <person name="Morris R."/>
            <person name="Ostergaard L."/>
            <person name="Wang B."/>
            <person name="Wells R."/>
        </authorList>
    </citation>
    <scope>NUCLEOTIDE SEQUENCE [LARGE SCALE GENOMIC DNA]</scope>
    <source>
        <strain evidence="1">R-o-18</strain>
        <tissue evidence="1">Leaf</tissue>
    </source>
</reference>
<sequence>MAAASYREVCRRQSCGGGRRRKRFPAVARGRNARSRLNPGGAYGFVCAPIAAWSVSTYSSRREEHDDGLACTIFATVREL</sequence>
<dbReference type="EMBL" id="JADBGQ010000008">
    <property type="protein sequence ID" value="KAG5384662.1"/>
    <property type="molecule type" value="Genomic_DNA"/>
</dbReference>
<keyword evidence="2" id="KW-1185">Reference proteome</keyword>
<dbReference type="Proteomes" id="UP000823674">
    <property type="component" value="Chromosome A09"/>
</dbReference>
<organism evidence="1 2">
    <name type="scientific">Brassica rapa subsp. trilocularis</name>
    <dbReference type="NCBI Taxonomy" id="1813537"/>
    <lineage>
        <taxon>Eukaryota</taxon>
        <taxon>Viridiplantae</taxon>
        <taxon>Streptophyta</taxon>
        <taxon>Embryophyta</taxon>
        <taxon>Tracheophyta</taxon>
        <taxon>Spermatophyta</taxon>
        <taxon>Magnoliopsida</taxon>
        <taxon>eudicotyledons</taxon>
        <taxon>Gunneridae</taxon>
        <taxon>Pentapetalae</taxon>
        <taxon>rosids</taxon>
        <taxon>malvids</taxon>
        <taxon>Brassicales</taxon>
        <taxon>Brassicaceae</taxon>
        <taxon>Brassiceae</taxon>
        <taxon>Brassica</taxon>
    </lineage>
</organism>
<accession>A0ABQ7LDL3</accession>
<evidence type="ECO:0000313" key="2">
    <source>
        <dbReference type="Proteomes" id="UP000823674"/>
    </source>
</evidence>
<gene>
    <name evidence="1" type="primary">A09g511160.1_BraROA</name>
    <name evidence="1" type="ORF">IGI04_036132</name>
</gene>
<proteinExistence type="predicted"/>
<comment type="caution">
    <text evidence="1">The sequence shown here is derived from an EMBL/GenBank/DDBJ whole genome shotgun (WGS) entry which is preliminary data.</text>
</comment>
<name>A0ABQ7LDL3_BRACM</name>
<protein>
    <submittedName>
        <fullName evidence="1">Uncharacterized protein</fullName>
    </submittedName>
</protein>